<evidence type="ECO:0000256" key="6">
    <source>
        <dbReference type="ARBA" id="ARBA00023163"/>
    </source>
</evidence>
<keyword evidence="5 9" id="KW-0371">Homeobox</keyword>
<dbReference type="Pfam" id="PF00046">
    <property type="entry name" value="Homeodomain"/>
    <property type="match status" value="1"/>
</dbReference>
<feature type="compositionally biased region" description="Pro residues" evidence="11">
    <location>
        <begin position="131"/>
        <end position="145"/>
    </location>
</feature>
<accession>A0AAN7KA95</accession>
<feature type="region of interest" description="Disordered" evidence="11">
    <location>
        <begin position="102"/>
        <end position="147"/>
    </location>
</feature>
<evidence type="ECO:0000259" key="12">
    <source>
        <dbReference type="PROSITE" id="PS50071"/>
    </source>
</evidence>
<comment type="subcellular location">
    <subcellularLocation>
        <location evidence="1 9 10">Nucleus</location>
    </subcellularLocation>
</comment>
<name>A0AAN7KA95_TRANT</name>
<comment type="similarity">
    <text evidence="8">Belongs to the WUS homeobox family.</text>
</comment>
<dbReference type="Proteomes" id="UP001346149">
    <property type="component" value="Unassembled WGS sequence"/>
</dbReference>
<dbReference type="PANTHER" id="PTHR45940:SF42">
    <property type="entry name" value="WUSCHEL-RELATED HOMEOBOX 3"/>
    <property type="match status" value="1"/>
</dbReference>
<dbReference type="GO" id="GO:0005634">
    <property type="term" value="C:nucleus"/>
    <property type="evidence" value="ECO:0007669"/>
    <property type="project" value="UniProtKB-SubCell"/>
</dbReference>
<keyword evidence="4 9" id="KW-0238">DNA-binding</keyword>
<evidence type="ECO:0000256" key="8">
    <source>
        <dbReference type="ARBA" id="ARBA00024040"/>
    </source>
</evidence>
<sequence length="242" mass="27410">MTSRAGSSRWCPTPEQVMILKELYRAGVRSPRASQIHKITAHLSLYGKVEGRNVFYWFQNHKARDKQKLVMKKKFTEQPPLHQHQHQQQLCQRHTSPNCCSCHSSLNRHQSPPDSASSAFPQLGYHNSSLPPLPPHPPHPPPPPLRSLSYLLREANIDGGGSRPITECNCHRRSMAGDDPQKVEMEKSTTKMYNGIWMMVMDIVASSSELPPARPLKTLQLFPTEASADPRQDRETGLYSFV</sequence>
<dbReference type="SMART" id="SM00389">
    <property type="entry name" value="HOX"/>
    <property type="match status" value="1"/>
</dbReference>
<feature type="compositionally biased region" description="Polar residues" evidence="11">
    <location>
        <begin position="102"/>
        <end position="120"/>
    </location>
</feature>
<evidence type="ECO:0000256" key="10">
    <source>
        <dbReference type="RuleBase" id="RU000682"/>
    </source>
</evidence>
<comment type="caution">
    <text evidence="13">The sequence shown here is derived from an EMBL/GenBank/DDBJ whole genome shotgun (WGS) entry which is preliminary data.</text>
</comment>
<keyword evidence="14" id="KW-1185">Reference proteome</keyword>
<dbReference type="GO" id="GO:0003677">
    <property type="term" value="F:DNA binding"/>
    <property type="evidence" value="ECO:0007669"/>
    <property type="project" value="UniProtKB-UniRule"/>
</dbReference>
<evidence type="ECO:0000256" key="2">
    <source>
        <dbReference type="ARBA" id="ARBA00022473"/>
    </source>
</evidence>
<evidence type="ECO:0000256" key="1">
    <source>
        <dbReference type="ARBA" id="ARBA00004123"/>
    </source>
</evidence>
<dbReference type="GO" id="GO:0003700">
    <property type="term" value="F:DNA-binding transcription factor activity"/>
    <property type="evidence" value="ECO:0007669"/>
    <property type="project" value="InterPro"/>
</dbReference>
<dbReference type="InterPro" id="IPR009057">
    <property type="entry name" value="Homeodomain-like_sf"/>
</dbReference>
<evidence type="ECO:0000256" key="4">
    <source>
        <dbReference type="ARBA" id="ARBA00023125"/>
    </source>
</evidence>
<evidence type="ECO:0000256" key="3">
    <source>
        <dbReference type="ARBA" id="ARBA00023015"/>
    </source>
</evidence>
<evidence type="ECO:0000313" key="13">
    <source>
        <dbReference type="EMBL" id="KAK4762717.1"/>
    </source>
</evidence>
<organism evidence="13 14">
    <name type="scientific">Trapa natans</name>
    <name type="common">Water chestnut</name>
    <dbReference type="NCBI Taxonomy" id="22666"/>
    <lineage>
        <taxon>Eukaryota</taxon>
        <taxon>Viridiplantae</taxon>
        <taxon>Streptophyta</taxon>
        <taxon>Embryophyta</taxon>
        <taxon>Tracheophyta</taxon>
        <taxon>Spermatophyta</taxon>
        <taxon>Magnoliopsida</taxon>
        <taxon>eudicotyledons</taxon>
        <taxon>Gunneridae</taxon>
        <taxon>Pentapetalae</taxon>
        <taxon>rosids</taxon>
        <taxon>malvids</taxon>
        <taxon>Myrtales</taxon>
        <taxon>Lythraceae</taxon>
        <taxon>Trapa</taxon>
    </lineage>
</organism>
<dbReference type="GO" id="GO:0099402">
    <property type="term" value="P:plant organ development"/>
    <property type="evidence" value="ECO:0007669"/>
    <property type="project" value="InterPro"/>
</dbReference>
<dbReference type="InterPro" id="IPR001356">
    <property type="entry name" value="HD"/>
</dbReference>
<evidence type="ECO:0000256" key="7">
    <source>
        <dbReference type="ARBA" id="ARBA00023242"/>
    </source>
</evidence>
<dbReference type="PANTHER" id="PTHR45940">
    <property type="entry name" value="WUSCHEL-RELATED HOMEOBOX 1-RELATED"/>
    <property type="match status" value="1"/>
</dbReference>
<keyword evidence="6" id="KW-0804">Transcription</keyword>
<dbReference type="InterPro" id="IPR044555">
    <property type="entry name" value="WUSCHEL-like"/>
</dbReference>
<dbReference type="CDD" id="cd00086">
    <property type="entry name" value="homeodomain"/>
    <property type="match status" value="1"/>
</dbReference>
<gene>
    <name evidence="13" type="ORF">SAY86_008485</name>
</gene>
<keyword evidence="3" id="KW-0805">Transcription regulation</keyword>
<dbReference type="EMBL" id="JAXQNO010000024">
    <property type="protein sequence ID" value="KAK4762717.1"/>
    <property type="molecule type" value="Genomic_DNA"/>
</dbReference>
<reference evidence="13 14" key="1">
    <citation type="journal article" date="2023" name="Hortic Res">
        <title>Pangenome of water caltrop reveals structural variations and asymmetric subgenome divergence after allopolyploidization.</title>
        <authorList>
            <person name="Zhang X."/>
            <person name="Chen Y."/>
            <person name="Wang L."/>
            <person name="Yuan Y."/>
            <person name="Fang M."/>
            <person name="Shi L."/>
            <person name="Lu R."/>
            <person name="Comes H.P."/>
            <person name="Ma Y."/>
            <person name="Chen Y."/>
            <person name="Huang G."/>
            <person name="Zhou Y."/>
            <person name="Zheng Z."/>
            <person name="Qiu Y."/>
        </authorList>
    </citation>
    <scope>NUCLEOTIDE SEQUENCE [LARGE SCALE GENOMIC DNA]</scope>
    <source>
        <strain evidence="13">F231</strain>
    </source>
</reference>
<keyword evidence="2" id="KW-0217">Developmental protein</keyword>
<dbReference type="PROSITE" id="PS50071">
    <property type="entry name" value="HOMEOBOX_2"/>
    <property type="match status" value="1"/>
</dbReference>
<dbReference type="AlphaFoldDB" id="A0AAN7KA95"/>
<dbReference type="SUPFAM" id="SSF46689">
    <property type="entry name" value="Homeodomain-like"/>
    <property type="match status" value="1"/>
</dbReference>
<evidence type="ECO:0000256" key="9">
    <source>
        <dbReference type="PROSITE-ProRule" id="PRU00108"/>
    </source>
</evidence>
<feature type="domain" description="Homeobox" evidence="12">
    <location>
        <begin position="3"/>
        <end position="68"/>
    </location>
</feature>
<evidence type="ECO:0000256" key="11">
    <source>
        <dbReference type="SAM" id="MobiDB-lite"/>
    </source>
</evidence>
<keyword evidence="7 9" id="KW-0539">Nucleus</keyword>
<proteinExistence type="inferred from homology"/>
<protein>
    <recommendedName>
        <fullName evidence="12">Homeobox domain-containing protein</fullName>
    </recommendedName>
</protein>
<feature type="DNA-binding region" description="Homeobox" evidence="9">
    <location>
        <begin position="5"/>
        <end position="69"/>
    </location>
</feature>
<evidence type="ECO:0000313" key="14">
    <source>
        <dbReference type="Proteomes" id="UP001346149"/>
    </source>
</evidence>
<dbReference type="Gene3D" id="1.10.10.60">
    <property type="entry name" value="Homeodomain-like"/>
    <property type="match status" value="1"/>
</dbReference>
<evidence type="ECO:0000256" key="5">
    <source>
        <dbReference type="ARBA" id="ARBA00023155"/>
    </source>
</evidence>